<feature type="chain" id="PRO_5047459400" description="Secreted protein" evidence="1">
    <location>
        <begin position="28"/>
        <end position="139"/>
    </location>
</feature>
<gene>
    <name evidence="2" type="ORF">ACFFQ6_15530</name>
</gene>
<evidence type="ECO:0008006" key="4">
    <source>
        <dbReference type="Google" id="ProtNLM"/>
    </source>
</evidence>
<comment type="caution">
    <text evidence="2">The sequence shown here is derived from an EMBL/GenBank/DDBJ whole genome shotgun (WGS) entry which is preliminary data.</text>
</comment>
<sequence>MSLVRRLTACASVVAVSVLAPAAIASAAITVPFQINPAPFGNPNGSFDAPPVRCVAVVGEQPGTVTITGAPDARWGCMLSTEVRWLNLSTGTSGTGRLSGDNQGTPGETTLQTGAGQVAVTILPAAGPVTPGFATFFVP</sequence>
<evidence type="ECO:0000256" key="1">
    <source>
        <dbReference type="SAM" id="SignalP"/>
    </source>
</evidence>
<reference evidence="2 3" key="1">
    <citation type="submission" date="2024-09" db="EMBL/GenBank/DDBJ databases">
        <authorList>
            <person name="Sun Q."/>
            <person name="Mori K."/>
        </authorList>
    </citation>
    <scope>NUCLEOTIDE SEQUENCE [LARGE SCALE GENOMIC DNA]</scope>
    <source>
        <strain evidence="2 3">JCM 11411</strain>
    </source>
</reference>
<keyword evidence="1" id="KW-0732">Signal</keyword>
<accession>A0ABV5XF61</accession>
<dbReference type="EMBL" id="JBHMAS010000034">
    <property type="protein sequence ID" value="MFB9781105.1"/>
    <property type="molecule type" value="Genomic_DNA"/>
</dbReference>
<organism evidence="2 3">
    <name type="scientific">Rhodococcus baikonurensis</name>
    <dbReference type="NCBI Taxonomy" id="172041"/>
    <lineage>
        <taxon>Bacteria</taxon>
        <taxon>Bacillati</taxon>
        <taxon>Actinomycetota</taxon>
        <taxon>Actinomycetes</taxon>
        <taxon>Mycobacteriales</taxon>
        <taxon>Nocardiaceae</taxon>
        <taxon>Rhodococcus</taxon>
        <taxon>Rhodococcus erythropolis group</taxon>
    </lineage>
</organism>
<keyword evidence="3" id="KW-1185">Reference proteome</keyword>
<name>A0ABV5XF61_9NOCA</name>
<dbReference type="RefSeq" id="WP_378374974.1">
    <property type="nucleotide sequence ID" value="NZ_JBHMAS010000034.1"/>
</dbReference>
<evidence type="ECO:0000313" key="2">
    <source>
        <dbReference type="EMBL" id="MFB9781105.1"/>
    </source>
</evidence>
<evidence type="ECO:0000313" key="3">
    <source>
        <dbReference type="Proteomes" id="UP001589587"/>
    </source>
</evidence>
<dbReference type="Proteomes" id="UP001589587">
    <property type="component" value="Unassembled WGS sequence"/>
</dbReference>
<feature type="signal peptide" evidence="1">
    <location>
        <begin position="1"/>
        <end position="27"/>
    </location>
</feature>
<protein>
    <recommendedName>
        <fullName evidence="4">Secreted protein</fullName>
    </recommendedName>
</protein>
<proteinExistence type="predicted"/>